<dbReference type="InterPro" id="IPR025751">
    <property type="entry name" value="RsbRD_N_dom"/>
</dbReference>
<dbReference type="PANTHER" id="PTHR33744">
    <property type="entry name" value="CARBOHYDRATE DIACID REGULATOR"/>
    <property type="match status" value="1"/>
</dbReference>
<evidence type="ECO:0000313" key="3">
    <source>
        <dbReference type="EMBL" id="MCE7002566.1"/>
    </source>
</evidence>
<feature type="domain" description="PucR C-terminal helix-turn-helix" evidence="1">
    <location>
        <begin position="348"/>
        <end position="405"/>
    </location>
</feature>
<dbReference type="PANTHER" id="PTHR33744:SF1">
    <property type="entry name" value="DNA-BINDING TRANSCRIPTIONAL ACTIVATOR ADER"/>
    <property type="match status" value="1"/>
</dbReference>
<dbReference type="EMBL" id="JAJVCN010000001">
    <property type="protein sequence ID" value="MCE7002566.1"/>
    <property type="molecule type" value="Genomic_DNA"/>
</dbReference>
<proteinExistence type="predicted"/>
<evidence type="ECO:0000259" key="2">
    <source>
        <dbReference type="Pfam" id="PF14361"/>
    </source>
</evidence>
<dbReference type="Pfam" id="PF14361">
    <property type="entry name" value="RsbRD_N"/>
    <property type="match status" value="1"/>
</dbReference>
<feature type="domain" description="RsbT co-antagonist protein RsbRD N-terminal" evidence="2">
    <location>
        <begin position="24"/>
        <end position="162"/>
    </location>
</feature>
<comment type="caution">
    <text evidence="3">The sequence shown here is derived from an EMBL/GenBank/DDBJ whole genome shotgun (WGS) entry which is preliminary data.</text>
</comment>
<dbReference type="InterPro" id="IPR051448">
    <property type="entry name" value="CdaR-like_regulators"/>
</dbReference>
<protein>
    <submittedName>
        <fullName evidence="3">Helix-turn-helix domain-containing protein</fullName>
    </submittedName>
</protein>
<name>A0ABS8Z3Q8_9PSEU</name>
<evidence type="ECO:0000259" key="1">
    <source>
        <dbReference type="Pfam" id="PF13556"/>
    </source>
</evidence>
<accession>A0ABS8Z3Q8</accession>
<sequence length="430" mass="46395">MDDKAPFVLGGRPLHERLTADLPAYTELVLAEVTKRIPAYRVLPAEALSGDITGVIEQTLRAFATVLRTRQLPTAEDLEFFRESAARRAEEGIPIDVVLTAYHIGIQVLWSSMTPEVRPEEVHDVMAVNTLALGFLQLVTPAVGAGYLDERQTMFDDEHSARHTLLTALVNGASADIAAGQAGLRMPPCFFVVALVFDTHPDETASDVDAAVAGRRKLRRARAELERHSRGPVLSSLTPEGGIILLPCTKPAAELSTRDWVWPRRMIADISRVAGADLTAGVAAAGPDGVAAALAVARQVLDVAIRYGKPPGVYQLDDVLLEYQLSRPSEALDRLAAVLRPLEGNEELMQTLTTFLRSSGRRSTATELHVHPNTVDYRLRKILELTGLDATRTSDVSLLQAALAARLTLSAGTAVHPPMTGHTGLLRSGG</sequence>
<dbReference type="RefSeq" id="WP_233723822.1">
    <property type="nucleotide sequence ID" value="NZ_JAJVCN010000001.1"/>
</dbReference>
<dbReference type="InterPro" id="IPR042070">
    <property type="entry name" value="PucR_C-HTH_sf"/>
</dbReference>
<dbReference type="Pfam" id="PF13556">
    <property type="entry name" value="HTH_30"/>
    <property type="match status" value="1"/>
</dbReference>
<dbReference type="Gene3D" id="1.10.10.2840">
    <property type="entry name" value="PucR C-terminal helix-turn-helix domain"/>
    <property type="match status" value="1"/>
</dbReference>
<evidence type="ECO:0000313" key="4">
    <source>
        <dbReference type="Proteomes" id="UP001521150"/>
    </source>
</evidence>
<dbReference type="InterPro" id="IPR025736">
    <property type="entry name" value="PucR_C-HTH_dom"/>
</dbReference>
<gene>
    <name evidence="3" type="ORF">LWC34_06940</name>
</gene>
<organism evidence="3 4">
    <name type="scientific">Kibdelosporangium philippinense</name>
    <dbReference type="NCBI Taxonomy" id="211113"/>
    <lineage>
        <taxon>Bacteria</taxon>
        <taxon>Bacillati</taxon>
        <taxon>Actinomycetota</taxon>
        <taxon>Actinomycetes</taxon>
        <taxon>Pseudonocardiales</taxon>
        <taxon>Pseudonocardiaceae</taxon>
        <taxon>Kibdelosporangium</taxon>
    </lineage>
</organism>
<keyword evidence="4" id="KW-1185">Reference proteome</keyword>
<reference evidence="3 4" key="1">
    <citation type="submission" date="2021-12" db="EMBL/GenBank/DDBJ databases">
        <title>Genome sequence of Kibdelosporangium philippinense ATCC 49844.</title>
        <authorList>
            <person name="Fedorov E.A."/>
            <person name="Omeragic M."/>
            <person name="Shalygina K.F."/>
            <person name="Maclea K.S."/>
        </authorList>
    </citation>
    <scope>NUCLEOTIDE SEQUENCE [LARGE SCALE GENOMIC DNA]</scope>
    <source>
        <strain evidence="3 4">ATCC 49844</strain>
    </source>
</reference>
<dbReference type="Proteomes" id="UP001521150">
    <property type="component" value="Unassembled WGS sequence"/>
</dbReference>